<evidence type="ECO:0000313" key="25">
    <source>
        <dbReference type="Proteomes" id="UP000315003"/>
    </source>
</evidence>
<dbReference type="SUPFAM" id="SSF52172">
    <property type="entry name" value="CheY-like"/>
    <property type="match status" value="1"/>
</dbReference>
<dbReference type="EC" id="2.7.13.3" evidence="3"/>
<dbReference type="InterPro" id="IPR005467">
    <property type="entry name" value="His_kinase_dom"/>
</dbReference>
<accession>A0A517SUW7</accession>
<dbReference type="InterPro" id="IPR011006">
    <property type="entry name" value="CheY-like_superfamily"/>
</dbReference>
<dbReference type="CDD" id="cd17546">
    <property type="entry name" value="REC_hyHK_CKI1_RcsC-like"/>
    <property type="match status" value="1"/>
</dbReference>
<evidence type="ECO:0000259" key="22">
    <source>
        <dbReference type="PROSITE" id="PS50113"/>
    </source>
</evidence>
<keyword evidence="4" id="KW-1003">Cell membrane</keyword>
<dbReference type="Pfam" id="PF00072">
    <property type="entry name" value="Response_reg"/>
    <property type="match status" value="1"/>
</dbReference>
<feature type="modified residue" description="4-aspartylphosphate" evidence="17">
    <location>
        <position position="1016"/>
    </location>
</feature>
<evidence type="ECO:0000256" key="11">
    <source>
        <dbReference type="ARBA" id="ARBA00022989"/>
    </source>
</evidence>
<keyword evidence="9 24" id="KW-0418">Kinase</keyword>
<comment type="catalytic activity">
    <reaction evidence="1">
        <text>ATP + protein L-histidine = ADP + protein N-phospho-L-histidine.</text>
        <dbReference type="EC" id="2.7.13.3"/>
    </reaction>
</comment>
<dbReference type="Gene3D" id="3.30.565.10">
    <property type="entry name" value="Histidine kinase-like ATPase, C-terminal domain"/>
    <property type="match status" value="1"/>
</dbReference>
<feature type="domain" description="PAS" evidence="21">
    <location>
        <begin position="452"/>
        <end position="495"/>
    </location>
</feature>
<evidence type="ECO:0000256" key="2">
    <source>
        <dbReference type="ARBA" id="ARBA00004651"/>
    </source>
</evidence>
<feature type="transmembrane region" description="Helical" evidence="18">
    <location>
        <begin position="50"/>
        <end position="74"/>
    </location>
</feature>
<dbReference type="Pfam" id="PF08448">
    <property type="entry name" value="PAS_4"/>
    <property type="match status" value="1"/>
</dbReference>
<dbReference type="SUPFAM" id="SSF111352">
    <property type="entry name" value="Ammonium transporter"/>
    <property type="match status" value="1"/>
</dbReference>
<dbReference type="InterPro" id="IPR000700">
    <property type="entry name" value="PAS-assoc_C"/>
</dbReference>
<dbReference type="InterPro" id="IPR001789">
    <property type="entry name" value="Sig_transdc_resp-reg_receiver"/>
</dbReference>
<evidence type="ECO:0000259" key="21">
    <source>
        <dbReference type="PROSITE" id="PS50112"/>
    </source>
</evidence>
<evidence type="ECO:0000256" key="7">
    <source>
        <dbReference type="ARBA" id="ARBA00022692"/>
    </source>
</evidence>
<dbReference type="AlphaFoldDB" id="A0A517SUW7"/>
<keyword evidence="7 18" id="KW-0812">Transmembrane</keyword>
<feature type="domain" description="HPt" evidence="23">
    <location>
        <begin position="1121"/>
        <end position="1219"/>
    </location>
</feature>
<dbReference type="Pfam" id="PF01627">
    <property type="entry name" value="Hpt"/>
    <property type="match status" value="1"/>
</dbReference>
<dbReference type="InterPro" id="IPR036097">
    <property type="entry name" value="HisK_dim/P_sf"/>
</dbReference>
<dbReference type="Proteomes" id="UP000315003">
    <property type="component" value="Chromosome"/>
</dbReference>
<dbReference type="GO" id="GO:0005886">
    <property type="term" value="C:plasma membrane"/>
    <property type="evidence" value="ECO:0007669"/>
    <property type="project" value="UniProtKB-SubCell"/>
</dbReference>
<dbReference type="Gene3D" id="1.20.120.160">
    <property type="entry name" value="HPT domain"/>
    <property type="match status" value="1"/>
</dbReference>
<organism evidence="24 25">
    <name type="scientific">Stieleria bergensis</name>
    <dbReference type="NCBI Taxonomy" id="2528025"/>
    <lineage>
        <taxon>Bacteria</taxon>
        <taxon>Pseudomonadati</taxon>
        <taxon>Planctomycetota</taxon>
        <taxon>Planctomycetia</taxon>
        <taxon>Pirellulales</taxon>
        <taxon>Pirellulaceae</taxon>
        <taxon>Stieleria</taxon>
    </lineage>
</organism>
<dbReference type="Gene3D" id="1.10.3430.10">
    <property type="entry name" value="Ammonium transporter AmtB like domains"/>
    <property type="match status" value="1"/>
</dbReference>
<evidence type="ECO:0000256" key="1">
    <source>
        <dbReference type="ARBA" id="ARBA00000085"/>
    </source>
</evidence>
<dbReference type="GO" id="GO:0008519">
    <property type="term" value="F:ammonium channel activity"/>
    <property type="evidence" value="ECO:0007669"/>
    <property type="project" value="InterPro"/>
</dbReference>
<evidence type="ECO:0000256" key="5">
    <source>
        <dbReference type="ARBA" id="ARBA00022553"/>
    </source>
</evidence>
<gene>
    <name evidence="24" type="primary">rcsC</name>
    <name evidence="24" type="ORF">SV7mr_24400</name>
</gene>
<dbReference type="PROSITE" id="PS50894">
    <property type="entry name" value="HPT"/>
    <property type="match status" value="1"/>
</dbReference>
<keyword evidence="11 18" id="KW-1133">Transmembrane helix</keyword>
<evidence type="ECO:0000259" key="23">
    <source>
        <dbReference type="PROSITE" id="PS50894"/>
    </source>
</evidence>
<dbReference type="CDD" id="cd16922">
    <property type="entry name" value="HATPase_EvgS-ArcB-TorS-like"/>
    <property type="match status" value="1"/>
</dbReference>
<evidence type="ECO:0000256" key="14">
    <source>
        <dbReference type="ARBA" id="ARBA00064003"/>
    </source>
</evidence>
<dbReference type="InterPro" id="IPR029020">
    <property type="entry name" value="Ammonium/urea_transptr"/>
</dbReference>
<dbReference type="SMART" id="SM00448">
    <property type="entry name" value="REC"/>
    <property type="match status" value="1"/>
</dbReference>
<evidence type="ECO:0000256" key="17">
    <source>
        <dbReference type="PROSITE-ProRule" id="PRU00169"/>
    </source>
</evidence>
<evidence type="ECO:0000256" key="10">
    <source>
        <dbReference type="ARBA" id="ARBA00022840"/>
    </source>
</evidence>
<keyword evidence="25" id="KW-1185">Reference proteome</keyword>
<keyword evidence="6 24" id="KW-0808">Transferase</keyword>
<keyword evidence="5 17" id="KW-0597">Phosphoprotein</keyword>
<dbReference type="Pfam" id="PF00909">
    <property type="entry name" value="Ammonium_transp"/>
    <property type="match status" value="1"/>
</dbReference>
<dbReference type="InterPro" id="IPR013656">
    <property type="entry name" value="PAS_4"/>
</dbReference>
<protein>
    <recommendedName>
        <fullName evidence="15">Sensory/regulatory protein RpfC</fullName>
        <ecNumber evidence="3">2.7.13.3</ecNumber>
    </recommendedName>
</protein>
<keyword evidence="12" id="KW-0902">Two-component regulatory system</keyword>
<dbReference type="FunFam" id="3.30.565.10:FF:000010">
    <property type="entry name" value="Sensor histidine kinase RcsC"/>
    <property type="match status" value="1"/>
</dbReference>
<dbReference type="SUPFAM" id="SSF55874">
    <property type="entry name" value="ATPase domain of HSP90 chaperone/DNA topoisomerase II/histidine kinase"/>
    <property type="match status" value="1"/>
</dbReference>
<feature type="domain" description="PAC" evidence="22">
    <location>
        <begin position="526"/>
        <end position="578"/>
    </location>
</feature>
<evidence type="ECO:0000256" key="12">
    <source>
        <dbReference type="ARBA" id="ARBA00023012"/>
    </source>
</evidence>
<dbReference type="InterPro" id="IPR036641">
    <property type="entry name" value="HPT_dom_sf"/>
</dbReference>
<dbReference type="InterPro" id="IPR036890">
    <property type="entry name" value="HATPase_C_sf"/>
</dbReference>
<feature type="transmembrane region" description="Helical" evidence="18">
    <location>
        <begin position="227"/>
        <end position="249"/>
    </location>
</feature>
<dbReference type="PANTHER" id="PTHR45339:SF1">
    <property type="entry name" value="HYBRID SIGNAL TRANSDUCTION HISTIDINE KINASE J"/>
    <property type="match status" value="1"/>
</dbReference>
<feature type="transmembrane region" description="Helical" evidence="18">
    <location>
        <begin position="117"/>
        <end position="138"/>
    </location>
</feature>
<keyword evidence="10" id="KW-0067">ATP-binding</keyword>
<dbReference type="OrthoDB" id="9762493at2"/>
<comment type="subunit">
    <text evidence="14">At low DSF concentrations, interacts with RpfF.</text>
</comment>
<dbReference type="PROSITE" id="PS50109">
    <property type="entry name" value="HIS_KIN"/>
    <property type="match status" value="1"/>
</dbReference>
<dbReference type="SMART" id="SM00388">
    <property type="entry name" value="HisKA"/>
    <property type="match status" value="1"/>
</dbReference>
<evidence type="ECO:0000256" key="16">
    <source>
        <dbReference type="PROSITE-ProRule" id="PRU00110"/>
    </source>
</evidence>
<evidence type="ECO:0000259" key="20">
    <source>
        <dbReference type="PROSITE" id="PS50110"/>
    </source>
</evidence>
<evidence type="ECO:0000256" key="6">
    <source>
        <dbReference type="ARBA" id="ARBA00022679"/>
    </source>
</evidence>
<dbReference type="InterPro" id="IPR003661">
    <property type="entry name" value="HisK_dim/P_dom"/>
</dbReference>
<dbReference type="SUPFAM" id="SSF47384">
    <property type="entry name" value="Homodimeric domain of signal transducing histidine kinase"/>
    <property type="match status" value="1"/>
</dbReference>
<dbReference type="PANTHER" id="PTHR45339">
    <property type="entry name" value="HYBRID SIGNAL TRANSDUCTION HISTIDINE KINASE J"/>
    <property type="match status" value="1"/>
</dbReference>
<dbReference type="Pfam" id="PF00512">
    <property type="entry name" value="HisKA"/>
    <property type="match status" value="1"/>
</dbReference>
<dbReference type="InterPro" id="IPR003594">
    <property type="entry name" value="HATPase_dom"/>
</dbReference>
<dbReference type="InterPro" id="IPR004358">
    <property type="entry name" value="Sig_transdc_His_kin-like_C"/>
</dbReference>
<sequence length="1219" mass="132261">MNDVRNLDQLWVMICTAQVLLMQAGFCLLESGAARTKHSISVAIKNLVDFCISIIVFWLVGFGVMYAIPTIVLFPGSGGGESWSSSLFSFFLYQAVFCGTATTLIGGAVAERVRFRGYLLINILVSGLIYPIVGQWVWGGLWDDDHTGWLQSIGFIDYAGATVVHSVGAWVALAALVVLGPRIGRFGKKRRRINASSLPSVVLGTLVLWFGWIGFNGGAGLAFDDKVPGIICNTLLAGAAGGVVALVWGSFRKVDHIVAIVANGVVSGLVSVTAACHLITPQAAIVIAAVGAILCTECVGWLERMKIDDVVGAVPAHGLPGVWGTLSVALFGSPALWQNGNAFWQQLSVQAIGCGVVMCWAFGVSLVILFLANRWLPLRATARNEYIGLNVAEHHANSDLRDLLTEMARHRRDRDFKRGVSIVPNTEVGQIAAEYNRVLDQVRDEMSSRLEVQGHFKDVVQRASEGIFQTDANGTVQHANPALASLLGFDSSQALLAHCQRHPGLFLQRNDNARLLNELDDSDRVQDFRTTIQSGDQGERTVSINARLVRDHHGDLQSYEGTVVDITERLRAETLAIEKEQAEAASHAKSEFLAGMSHEMRTPLNGVIAMLDMIDDNALEQRQKKYLGIAQSSATTLLAIINDVLDLSKVESGQLEIESVPLSIEAIINDTVSMQAHASLAKGLQIDAFIDQSIPDSLVGDPLRLRQITLNLVNNAVKFTDFGHIRVDVQYDSARHVLTLRVSDTGVGISVEQKHRIFQPFVQAEAGTSRNFGGTGLGLSICLKLIDAMGGQIDCHSLPGQGSTFVVNLPMRTSTQILPRAAEVRLALDSLQPRNVLLLSHDDLHATVVRRYLEQWGFAIQQPKADESIEETVAALAGCVEVVLADATRLSANDRTAIQRLGTDVPIVTWGLSPHSPDLTDGAPGSLDPPIRRLELATALNAGSIVGQAASEDVSLSRQTVSWDGRRVLVIDDNEVNTIVASELCKAMGFQVDVAYGGLQAIDLARHAVYDMILIDCQMPVLDGYETTKRLRLMHEADELRLSPHAALRIVAVTAEAVLGQRERCLSAGMDAMLPKPISRQSLTEMFRRVLPGAELPDAPSNTDTRPAIDMADLVSRCGDDVDVTRTAIALFKQNLPKQHQQLQAAVSAGNQTLAKAKSHSIKGMAANLSAKPLAHLAADLERQLKDRQSETVTRSMDELEAEINRCLAWIEDCVELHH</sequence>
<evidence type="ECO:0000256" key="4">
    <source>
        <dbReference type="ARBA" id="ARBA00022475"/>
    </source>
</evidence>
<dbReference type="CDD" id="cd00130">
    <property type="entry name" value="PAS"/>
    <property type="match status" value="1"/>
</dbReference>
<reference evidence="24 25" key="1">
    <citation type="submission" date="2019-02" db="EMBL/GenBank/DDBJ databases">
        <title>Deep-cultivation of Planctomycetes and their phenomic and genomic characterization uncovers novel biology.</title>
        <authorList>
            <person name="Wiegand S."/>
            <person name="Jogler M."/>
            <person name="Boedeker C."/>
            <person name="Pinto D."/>
            <person name="Vollmers J."/>
            <person name="Rivas-Marin E."/>
            <person name="Kohn T."/>
            <person name="Peeters S.H."/>
            <person name="Heuer A."/>
            <person name="Rast P."/>
            <person name="Oberbeckmann S."/>
            <person name="Bunk B."/>
            <person name="Jeske O."/>
            <person name="Meyerdierks A."/>
            <person name="Storesund J.E."/>
            <person name="Kallscheuer N."/>
            <person name="Luecker S."/>
            <person name="Lage O.M."/>
            <person name="Pohl T."/>
            <person name="Merkel B.J."/>
            <person name="Hornburger P."/>
            <person name="Mueller R.-W."/>
            <person name="Bruemmer F."/>
            <person name="Labrenz M."/>
            <person name="Spormann A.M."/>
            <person name="Op den Camp H."/>
            <person name="Overmann J."/>
            <person name="Amann R."/>
            <person name="Jetten M.S.M."/>
            <person name="Mascher T."/>
            <person name="Medema M.H."/>
            <person name="Devos D.P."/>
            <person name="Kaster A.-K."/>
            <person name="Ovreas L."/>
            <person name="Rohde M."/>
            <person name="Galperin M.Y."/>
            <person name="Jogler C."/>
        </authorList>
    </citation>
    <scope>NUCLEOTIDE SEQUENCE [LARGE SCALE GENOMIC DNA]</scope>
    <source>
        <strain evidence="24 25">SV_7m_r</strain>
    </source>
</reference>
<feature type="transmembrane region" description="Helical" evidence="18">
    <location>
        <begin position="281"/>
        <end position="302"/>
    </location>
</feature>
<dbReference type="CDD" id="cd00088">
    <property type="entry name" value="HPT"/>
    <property type="match status" value="1"/>
</dbReference>
<dbReference type="SUPFAM" id="SSF55785">
    <property type="entry name" value="PYP-like sensor domain (PAS domain)"/>
    <property type="match status" value="1"/>
</dbReference>
<feature type="transmembrane region" description="Helical" evidence="18">
    <location>
        <begin position="158"/>
        <end position="181"/>
    </location>
</feature>
<comment type="subcellular location">
    <subcellularLocation>
        <location evidence="2">Cell membrane</location>
        <topology evidence="2">Multi-pass membrane protein</topology>
    </subcellularLocation>
</comment>
<name>A0A517SUW7_9BACT</name>
<evidence type="ECO:0000256" key="8">
    <source>
        <dbReference type="ARBA" id="ARBA00022741"/>
    </source>
</evidence>
<keyword evidence="8" id="KW-0547">Nucleotide-binding</keyword>
<dbReference type="Gene3D" id="3.30.450.20">
    <property type="entry name" value="PAS domain"/>
    <property type="match status" value="1"/>
</dbReference>
<dbReference type="InterPro" id="IPR008207">
    <property type="entry name" value="Sig_transdc_His_kin_Hpt_dom"/>
</dbReference>
<keyword evidence="13 18" id="KW-0472">Membrane</keyword>
<dbReference type="PRINTS" id="PR00344">
    <property type="entry name" value="BCTRLSENSOR"/>
</dbReference>
<dbReference type="InterPro" id="IPR024041">
    <property type="entry name" value="NH4_transpt_AmtB-like_dom"/>
</dbReference>
<dbReference type="PROSITE" id="PS50110">
    <property type="entry name" value="RESPONSE_REGULATORY"/>
    <property type="match status" value="1"/>
</dbReference>
<dbReference type="CDD" id="cd00082">
    <property type="entry name" value="HisKA"/>
    <property type="match status" value="1"/>
</dbReference>
<feature type="transmembrane region" description="Helical" evidence="18">
    <location>
        <begin position="349"/>
        <end position="372"/>
    </location>
</feature>
<evidence type="ECO:0000256" key="15">
    <source>
        <dbReference type="ARBA" id="ARBA00068150"/>
    </source>
</evidence>
<dbReference type="SMART" id="SM00387">
    <property type="entry name" value="HATPase_c"/>
    <property type="match status" value="1"/>
</dbReference>
<feature type="transmembrane region" description="Helical" evidence="18">
    <location>
        <begin position="86"/>
        <end position="110"/>
    </location>
</feature>
<feature type="modified residue" description="Phosphohistidine" evidence="16">
    <location>
        <position position="1160"/>
    </location>
</feature>
<feature type="domain" description="Response regulatory" evidence="20">
    <location>
        <begin position="967"/>
        <end position="1091"/>
    </location>
</feature>
<dbReference type="PROSITE" id="PS50112">
    <property type="entry name" value="PAS"/>
    <property type="match status" value="1"/>
</dbReference>
<evidence type="ECO:0000256" key="3">
    <source>
        <dbReference type="ARBA" id="ARBA00012438"/>
    </source>
</evidence>
<dbReference type="Gene3D" id="3.40.50.2300">
    <property type="match status" value="1"/>
</dbReference>
<dbReference type="InterPro" id="IPR000014">
    <property type="entry name" value="PAS"/>
</dbReference>
<proteinExistence type="predicted"/>
<feature type="transmembrane region" description="Helical" evidence="18">
    <location>
        <begin position="193"/>
        <end position="215"/>
    </location>
</feature>
<dbReference type="RefSeq" id="WP_145272098.1">
    <property type="nucleotide sequence ID" value="NZ_CP036272.1"/>
</dbReference>
<evidence type="ECO:0000256" key="18">
    <source>
        <dbReference type="SAM" id="Phobius"/>
    </source>
</evidence>
<evidence type="ECO:0000259" key="19">
    <source>
        <dbReference type="PROSITE" id="PS50109"/>
    </source>
</evidence>
<dbReference type="FunFam" id="1.10.287.130:FF:000002">
    <property type="entry name" value="Two-component osmosensing histidine kinase"/>
    <property type="match status" value="1"/>
</dbReference>
<feature type="transmembrane region" description="Helical" evidence="18">
    <location>
        <begin position="256"/>
        <end position="275"/>
    </location>
</feature>
<evidence type="ECO:0000256" key="9">
    <source>
        <dbReference type="ARBA" id="ARBA00022777"/>
    </source>
</evidence>
<dbReference type="EMBL" id="CP036272">
    <property type="protein sequence ID" value="QDT59927.1"/>
    <property type="molecule type" value="Genomic_DNA"/>
</dbReference>
<dbReference type="GO" id="GO:0005524">
    <property type="term" value="F:ATP binding"/>
    <property type="evidence" value="ECO:0007669"/>
    <property type="project" value="UniProtKB-KW"/>
</dbReference>
<evidence type="ECO:0000256" key="13">
    <source>
        <dbReference type="ARBA" id="ARBA00023136"/>
    </source>
</evidence>
<feature type="domain" description="Histidine kinase" evidence="19">
    <location>
        <begin position="595"/>
        <end position="813"/>
    </location>
</feature>
<evidence type="ECO:0000313" key="24">
    <source>
        <dbReference type="EMBL" id="QDT59927.1"/>
    </source>
</evidence>
<dbReference type="NCBIfam" id="TIGR00229">
    <property type="entry name" value="sensory_box"/>
    <property type="match status" value="1"/>
</dbReference>
<dbReference type="PROSITE" id="PS50113">
    <property type="entry name" value="PAC"/>
    <property type="match status" value="1"/>
</dbReference>
<dbReference type="Pfam" id="PF02518">
    <property type="entry name" value="HATPase_c"/>
    <property type="match status" value="1"/>
</dbReference>
<dbReference type="Gene3D" id="1.10.287.130">
    <property type="match status" value="1"/>
</dbReference>
<dbReference type="GO" id="GO:0000155">
    <property type="term" value="F:phosphorelay sensor kinase activity"/>
    <property type="evidence" value="ECO:0007669"/>
    <property type="project" value="InterPro"/>
</dbReference>
<feature type="transmembrane region" description="Helical" evidence="18">
    <location>
        <begin position="6"/>
        <end position="29"/>
    </location>
</feature>
<dbReference type="InterPro" id="IPR035965">
    <property type="entry name" value="PAS-like_dom_sf"/>
</dbReference>
<dbReference type="SUPFAM" id="SSF47226">
    <property type="entry name" value="Histidine-containing phosphotransfer domain, HPT domain"/>
    <property type="match status" value="1"/>
</dbReference>